<evidence type="ECO:0000313" key="1">
    <source>
        <dbReference type="EMBL" id="KAI8044273.1"/>
    </source>
</evidence>
<feature type="non-terminal residue" evidence="1">
    <location>
        <position position="90"/>
    </location>
</feature>
<keyword evidence="2" id="KW-1185">Reference proteome</keyword>
<organism evidence="1 2">
    <name type="scientific">Drosophila gunungcola</name>
    <name type="common">fruit fly</name>
    <dbReference type="NCBI Taxonomy" id="103775"/>
    <lineage>
        <taxon>Eukaryota</taxon>
        <taxon>Metazoa</taxon>
        <taxon>Ecdysozoa</taxon>
        <taxon>Arthropoda</taxon>
        <taxon>Hexapoda</taxon>
        <taxon>Insecta</taxon>
        <taxon>Pterygota</taxon>
        <taxon>Neoptera</taxon>
        <taxon>Endopterygota</taxon>
        <taxon>Diptera</taxon>
        <taxon>Brachycera</taxon>
        <taxon>Muscomorpha</taxon>
        <taxon>Ephydroidea</taxon>
        <taxon>Drosophilidae</taxon>
        <taxon>Drosophila</taxon>
        <taxon>Sophophora</taxon>
    </lineage>
</organism>
<evidence type="ECO:0000313" key="2">
    <source>
        <dbReference type="Proteomes" id="UP001059596"/>
    </source>
</evidence>
<gene>
    <name evidence="1" type="ORF">M5D96_000424</name>
</gene>
<reference evidence="1" key="1">
    <citation type="journal article" date="2023" name="Genome Biol. Evol.">
        <title>Long-read-based Genome Assembly of Drosophila gunungcola Reveals Fewer Chemosensory Genes in Flower-breeding Species.</title>
        <authorList>
            <person name="Negi A."/>
            <person name="Liao B.Y."/>
            <person name="Yeh S.D."/>
        </authorList>
    </citation>
    <scope>NUCLEOTIDE SEQUENCE</scope>
    <source>
        <strain evidence="1">Sukarami</strain>
    </source>
</reference>
<protein>
    <submittedName>
        <fullName evidence="1">Uncharacterized protein</fullName>
    </submittedName>
</protein>
<comment type="caution">
    <text evidence="1">The sequence shown here is derived from an EMBL/GenBank/DDBJ whole genome shotgun (WGS) entry which is preliminary data.</text>
</comment>
<dbReference type="AlphaFoldDB" id="A0A9P9YWW8"/>
<accession>A0A9P9YWW8</accession>
<dbReference type="EMBL" id="JAMKOV010000001">
    <property type="protein sequence ID" value="KAI8044273.1"/>
    <property type="molecule type" value="Genomic_DNA"/>
</dbReference>
<dbReference type="Proteomes" id="UP001059596">
    <property type="component" value="Chromosome 3R"/>
</dbReference>
<name>A0A9P9YWW8_9MUSC</name>
<sequence>MLQLFRISSIMLTSPCQMTMCTVSHLSSPSAIPCWQTSVGREMASDGRARGKCQDDPAKVWQGTQLIFPLLATSFQQLHLCLKGGRKMYQ</sequence>
<proteinExistence type="predicted"/>